<evidence type="ECO:0000256" key="1">
    <source>
        <dbReference type="SAM" id="MobiDB-lite"/>
    </source>
</evidence>
<accession>A0A1Q3B1H4</accession>
<feature type="region of interest" description="Disordered" evidence="1">
    <location>
        <begin position="111"/>
        <end position="149"/>
    </location>
</feature>
<organism evidence="2 3">
    <name type="scientific">Cephalotus follicularis</name>
    <name type="common">Albany pitcher plant</name>
    <dbReference type="NCBI Taxonomy" id="3775"/>
    <lineage>
        <taxon>Eukaryota</taxon>
        <taxon>Viridiplantae</taxon>
        <taxon>Streptophyta</taxon>
        <taxon>Embryophyta</taxon>
        <taxon>Tracheophyta</taxon>
        <taxon>Spermatophyta</taxon>
        <taxon>Magnoliopsida</taxon>
        <taxon>eudicotyledons</taxon>
        <taxon>Gunneridae</taxon>
        <taxon>Pentapetalae</taxon>
        <taxon>rosids</taxon>
        <taxon>fabids</taxon>
        <taxon>Oxalidales</taxon>
        <taxon>Cephalotaceae</taxon>
        <taxon>Cephalotus</taxon>
    </lineage>
</organism>
<name>A0A1Q3B1H4_CEPFO</name>
<evidence type="ECO:0000313" key="2">
    <source>
        <dbReference type="EMBL" id="GAV61861.1"/>
    </source>
</evidence>
<feature type="compositionally biased region" description="Polar residues" evidence="1">
    <location>
        <begin position="112"/>
        <end position="131"/>
    </location>
</feature>
<dbReference type="OrthoDB" id="1845088at2759"/>
<gene>
    <name evidence="2" type="ORF">CFOL_v3_05387</name>
</gene>
<dbReference type="InParanoid" id="A0A1Q3B1H4"/>
<evidence type="ECO:0000313" key="3">
    <source>
        <dbReference type="Proteomes" id="UP000187406"/>
    </source>
</evidence>
<protein>
    <recommendedName>
        <fullName evidence="4">UBN2_3 domain-containing protein</fullName>
    </recommendedName>
</protein>
<dbReference type="AlphaFoldDB" id="A0A1Q3B1H4"/>
<proteinExistence type="predicted"/>
<reference evidence="3" key="1">
    <citation type="submission" date="2016-04" db="EMBL/GenBank/DDBJ databases">
        <title>Cephalotus genome sequencing.</title>
        <authorList>
            <person name="Fukushima K."/>
            <person name="Hasebe M."/>
            <person name="Fang X."/>
        </authorList>
    </citation>
    <scope>NUCLEOTIDE SEQUENCE [LARGE SCALE GENOMIC DNA]</scope>
    <source>
        <strain evidence="3">cv. St1</strain>
    </source>
</reference>
<evidence type="ECO:0008006" key="4">
    <source>
        <dbReference type="Google" id="ProtNLM"/>
    </source>
</evidence>
<dbReference type="EMBL" id="BDDD01000226">
    <property type="protein sequence ID" value="GAV61861.1"/>
    <property type="molecule type" value="Genomic_DNA"/>
</dbReference>
<sequence length="149" mass="16316">MEEDRHLVKTWIAGTLSEKVLGHAIGTETSRNLWEVFNKAHSQACMVREFSLPTLVLGPAYVAFATTMLKPAIPSYADVVPSLQSHELQVLNPTVAFVSSTHTKNQRRVDINSFNSSGKGFTQSVQSTPINHNEAKKGDSPGNNREGNP</sequence>
<keyword evidence="3" id="KW-1185">Reference proteome</keyword>
<comment type="caution">
    <text evidence="2">The sequence shown here is derived from an EMBL/GenBank/DDBJ whole genome shotgun (WGS) entry which is preliminary data.</text>
</comment>
<dbReference type="Proteomes" id="UP000187406">
    <property type="component" value="Unassembled WGS sequence"/>
</dbReference>